<evidence type="ECO:0000313" key="1">
    <source>
        <dbReference type="EMBL" id="GGF11905.1"/>
    </source>
</evidence>
<comment type="caution">
    <text evidence="1">The sequence shown here is derived from an EMBL/GenBank/DDBJ whole genome shotgun (WGS) entry which is preliminary data.</text>
</comment>
<evidence type="ECO:0000313" key="2">
    <source>
        <dbReference type="Proteomes" id="UP000598775"/>
    </source>
</evidence>
<dbReference type="EMBL" id="BMGP01000001">
    <property type="protein sequence ID" value="GGF11905.1"/>
    <property type="molecule type" value="Genomic_DNA"/>
</dbReference>
<organism evidence="1 2">
    <name type="scientific">Subtercola lobariae</name>
    <dbReference type="NCBI Taxonomy" id="1588641"/>
    <lineage>
        <taxon>Bacteria</taxon>
        <taxon>Bacillati</taxon>
        <taxon>Actinomycetota</taxon>
        <taxon>Actinomycetes</taxon>
        <taxon>Micrococcales</taxon>
        <taxon>Microbacteriaceae</taxon>
        <taxon>Subtercola</taxon>
    </lineage>
</organism>
<accession>A0A917B0T0</accession>
<gene>
    <name evidence="1" type="ORF">GCM10011399_02250</name>
</gene>
<keyword evidence="2" id="KW-1185">Reference proteome</keyword>
<dbReference type="Proteomes" id="UP000598775">
    <property type="component" value="Unassembled WGS sequence"/>
</dbReference>
<dbReference type="RefSeq" id="WP_188672375.1">
    <property type="nucleotide sequence ID" value="NZ_BMGP01000001.1"/>
</dbReference>
<protein>
    <submittedName>
        <fullName evidence="1">Uncharacterized protein</fullName>
    </submittedName>
</protein>
<proteinExistence type="predicted"/>
<dbReference type="AlphaFoldDB" id="A0A917B0T0"/>
<sequence length="78" mass="8520">MAQPLLPRIFGAGKLPAVVRDDIATEVVLFRVEGIWVSGEGSFKSPGRSQGAGVRMHFGAFRRNVDSNRGHGRQDEAR</sequence>
<reference evidence="1 2" key="1">
    <citation type="journal article" date="2014" name="Int. J. Syst. Evol. Microbiol.">
        <title>Complete genome sequence of Corynebacterium casei LMG S-19264T (=DSM 44701T), isolated from a smear-ripened cheese.</title>
        <authorList>
            <consortium name="US DOE Joint Genome Institute (JGI-PGF)"/>
            <person name="Walter F."/>
            <person name="Albersmeier A."/>
            <person name="Kalinowski J."/>
            <person name="Ruckert C."/>
        </authorList>
    </citation>
    <scope>NUCLEOTIDE SEQUENCE [LARGE SCALE GENOMIC DNA]</scope>
    <source>
        <strain evidence="1 2">CGMCC 1.12976</strain>
    </source>
</reference>
<name>A0A917B0T0_9MICO</name>